<dbReference type="eggNOG" id="ENOG502QQV5">
    <property type="taxonomic scope" value="Eukaryota"/>
</dbReference>
<dbReference type="OMA" id="NIWYGAV"/>
<dbReference type="GO" id="GO:0004089">
    <property type="term" value="F:carbonate dehydratase activity"/>
    <property type="evidence" value="ECO:0007669"/>
    <property type="project" value="UniProtKB-EC"/>
</dbReference>
<evidence type="ECO:0000313" key="2">
    <source>
        <dbReference type="Proteomes" id="UP000002630"/>
    </source>
</evidence>
<dbReference type="InterPro" id="IPR050484">
    <property type="entry name" value="Transf_Hexapept/Carb_Anhydrase"/>
</dbReference>
<organism evidence="1 2">
    <name type="scientific">Ectocarpus siliculosus</name>
    <name type="common">Brown alga</name>
    <name type="synonym">Conferva siliculosa</name>
    <dbReference type="NCBI Taxonomy" id="2880"/>
    <lineage>
        <taxon>Eukaryota</taxon>
        <taxon>Sar</taxon>
        <taxon>Stramenopiles</taxon>
        <taxon>Ochrophyta</taxon>
        <taxon>PX clade</taxon>
        <taxon>Phaeophyceae</taxon>
        <taxon>Ectocarpales</taxon>
        <taxon>Ectocarpaceae</taxon>
        <taxon>Ectocarpus</taxon>
    </lineage>
</organism>
<dbReference type="EMBL" id="FN647904">
    <property type="protein sequence ID" value="CBJ49068.1"/>
    <property type="molecule type" value="Genomic_DNA"/>
</dbReference>
<dbReference type="STRING" id="2880.D7FJ29"/>
<dbReference type="InterPro" id="IPR047324">
    <property type="entry name" value="LbH_gamma_CA-like"/>
</dbReference>
<proteinExistence type="predicted"/>
<dbReference type="Gene3D" id="2.160.10.10">
    <property type="entry name" value="Hexapeptide repeat proteins"/>
    <property type="match status" value="1"/>
</dbReference>
<reference evidence="1 2" key="1">
    <citation type="journal article" date="2010" name="Nature">
        <title>The Ectocarpus genome and the independent evolution of multicellularity in brown algae.</title>
        <authorList>
            <person name="Cock J.M."/>
            <person name="Sterck L."/>
            <person name="Rouze P."/>
            <person name="Scornet D."/>
            <person name="Allen A.E."/>
            <person name="Amoutzias G."/>
            <person name="Anthouard V."/>
            <person name="Artiguenave F."/>
            <person name="Aury J.M."/>
            <person name="Badger J.H."/>
            <person name="Beszteri B."/>
            <person name="Billiau K."/>
            <person name="Bonnet E."/>
            <person name="Bothwell J.H."/>
            <person name="Bowler C."/>
            <person name="Boyen C."/>
            <person name="Brownlee C."/>
            <person name="Carrano C.J."/>
            <person name="Charrier B."/>
            <person name="Cho G.Y."/>
            <person name="Coelho S.M."/>
            <person name="Collen J."/>
            <person name="Corre E."/>
            <person name="Da Silva C."/>
            <person name="Delage L."/>
            <person name="Delaroque N."/>
            <person name="Dittami S.M."/>
            <person name="Doulbeau S."/>
            <person name="Elias M."/>
            <person name="Farnham G."/>
            <person name="Gachon C.M."/>
            <person name="Gschloessl B."/>
            <person name="Heesch S."/>
            <person name="Jabbari K."/>
            <person name="Jubin C."/>
            <person name="Kawai H."/>
            <person name="Kimura K."/>
            <person name="Kloareg B."/>
            <person name="Kupper F.C."/>
            <person name="Lang D."/>
            <person name="Le Bail A."/>
            <person name="Leblanc C."/>
            <person name="Lerouge P."/>
            <person name="Lohr M."/>
            <person name="Lopez P.J."/>
            <person name="Martens C."/>
            <person name="Maumus F."/>
            <person name="Michel G."/>
            <person name="Miranda-Saavedra D."/>
            <person name="Morales J."/>
            <person name="Moreau H."/>
            <person name="Motomura T."/>
            <person name="Nagasato C."/>
            <person name="Napoli C.A."/>
            <person name="Nelson D.R."/>
            <person name="Nyvall-Collen P."/>
            <person name="Peters A.F."/>
            <person name="Pommier C."/>
            <person name="Potin P."/>
            <person name="Poulain J."/>
            <person name="Quesneville H."/>
            <person name="Read B."/>
            <person name="Rensing S.A."/>
            <person name="Ritter A."/>
            <person name="Rousvoal S."/>
            <person name="Samanta M."/>
            <person name="Samson G."/>
            <person name="Schroeder D.C."/>
            <person name="Segurens B."/>
            <person name="Strittmatter M."/>
            <person name="Tonon T."/>
            <person name="Tregear J.W."/>
            <person name="Valentin K."/>
            <person name="von Dassow P."/>
            <person name="Yamagishi T."/>
            <person name="Van de Peer Y."/>
            <person name="Wincker P."/>
        </authorList>
    </citation>
    <scope>NUCLEOTIDE SEQUENCE [LARGE SCALE GENOMIC DNA]</scope>
    <source>
        <strain evidence="2">Ec32 / CCAP1310/4</strain>
    </source>
</reference>
<gene>
    <name evidence="1" type="ORF">Esi_0125_0083</name>
</gene>
<dbReference type="Pfam" id="PF21711">
    <property type="entry name" value="DCTN5"/>
    <property type="match status" value="1"/>
</dbReference>
<dbReference type="PANTHER" id="PTHR13061:SF29">
    <property type="entry name" value="GAMMA CARBONIC ANHYDRASE-LIKE 1, MITOCHONDRIAL-RELATED"/>
    <property type="match status" value="1"/>
</dbReference>
<accession>D7FJ29</accession>
<protein>
    <submittedName>
        <fullName evidence="1">Carbonic anhydrase</fullName>
        <ecNumber evidence="1">4.2.1.1</ecNumber>
    </submittedName>
</protein>
<name>D7FJ29_ECTSI</name>
<keyword evidence="1" id="KW-0456">Lyase</keyword>
<dbReference type="SUPFAM" id="SSF51161">
    <property type="entry name" value="Trimeric LpxA-like enzymes"/>
    <property type="match status" value="1"/>
</dbReference>
<dbReference type="Proteomes" id="UP000002630">
    <property type="component" value="Linkage Group LG18"/>
</dbReference>
<dbReference type="AlphaFoldDB" id="D7FJ29"/>
<dbReference type="InterPro" id="IPR011004">
    <property type="entry name" value="Trimer_LpxA-like_sf"/>
</dbReference>
<keyword evidence="2" id="KW-1185">Reference proteome</keyword>
<evidence type="ECO:0000313" key="1">
    <source>
        <dbReference type="EMBL" id="CBJ49068.1"/>
    </source>
</evidence>
<dbReference type="EC" id="4.2.1.1" evidence="1"/>
<dbReference type="InParanoid" id="D7FJ29"/>
<dbReference type="CDD" id="cd04645">
    <property type="entry name" value="LbH_gamma_CA_like"/>
    <property type="match status" value="1"/>
</dbReference>
<dbReference type="OrthoDB" id="25818at2759"/>
<dbReference type="EMBL" id="FN649743">
    <property type="protein sequence ID" value="CBJ49068.1"/>
    <property type="molecule type" value="Genomic_DNA"/>
</dbReference>
<sequence length="207" mass="22069">MTQARVFSAAPSPEYLRHRPVMNLHEERGFTMSTTFVAPCASVVGNVRIIDHSCVWYGAVIRGDKNKVKIGAHVHVGDKAVINTVGHVDTGFSAEVAIESWVVIEPGAVLTSCMIGNRCKIGAGAVVAEGSVMEEGGQIAAGTVVPPGCLVPKNELWAGNPAKFVRKLSEEDVAEIEAEAERRSALGELHADEFNPYGQGYVQAEEA</sequence>
<dbReference type="PANTHER" id="PTHR13061">
    <property type="entry name" value="DYNACTIN SUBUNIT P25"/>
    <property type="match status" value="1"/>
</dbReference>